<sequence>MDGDVPSYSIADSILDLEFMMDSEINRILNADSLRKAYDAVHKKGPVFHCGPGNRYCVAGPDKLKCPDKKIEPNQNQIHYKLQKKNLKKNIVFYF</sequence>
<evidence type="ECO:0000313" key="1">
    <source>
        <dbReference type="EMBL" id="KAJ6960205.1"/>
    </source>
</evidence>
<gene>
    <name evidence="1" type="ORF">NC653_038289</name>
</gene>
<comment type="caution">
    <text evidence="1">The sequence shown here is derived from an EMBL/GenBank/DDBJ whole genome shotgun (WGS) entry which is preliminary data.</text>
</comment>
<dbReference type="EMBL" id="JAQIZT010000017">
    <property type="protein sequence ID" value="KAJ6960205.1"/>
    <property type="molecule type" value="Genomic_DNA"/>
</dbReference>
<protein>
    <submittedName>
        <fullName evidence="1">Uncharacterized protein</fullName>
    </submittedName>
</protein>
<dbReference type="Proteomes" id="UP001164929">
    <property type="component" value="Chromosome 17"/>
</dbReference>
<dbReference type="AlphaFoldDB" id="A0AAD6PT63"/>
<keyword evidence="2" id="KW-1185">Reference proteome</keyword>
<reference evidence="1" key="1">
    <citation type="journal article" date="2023" name="Mol. Ecol. Resour.">
        <title>Chromosome-level genome assembly of a triploid poplar Populus alba 'Berolinensis'.</title>
        <authorList>
            <person name="Chen S."/>
            <person name="Yu Y."/>
            <person name="Wang X."/>
            <person name="Wang S."/>
            <person name="Zhang T."/>
            <person name="Zhou Y."/>
            <person name="He R."/>
            <person name="Meng N."/>
            <person name="Wang Y."/>
            <person name="Liu W."/>
            <person name="Liu Z."/>
            <person name="Liu J."/>
            <person name="Guo Q."/>
            <person name="Huang H."/>
            <person name="Sederoff R.R."/>
            <person name="Wang G."/>
            <person name="Qu G."/>
            <person name="Chen S."/>
        </authorList>
    </citation>
    <scope>NUCLEOTIDE SEQUENCE</scope>
    <source>
        <strain evidence="1">SC-2020</strain>
    </source>
</reference>
<accession>A0AAD6PT63</accession>
<evidence type="ECO:0000313" key="2">
    <source>
        <dbReference type="Proteomes" id="UP001164929"/>
    </source>
</evidence>
<name>A0AAD6PT63_9ROSI</name>
<organism evidence="1 2">
    <name type="scientific">Populus alba x Populus x berolinensis</name>
    <dbReference type="NCBI Taxonomy" id="444605"/>
    <lineage>
        <taxon>Eukaryota</taxon>
        <taxon>Viridiplantae</taxon>
        <taxon>Streptophyta</taxon>
        <taxon>Embryophyta</taxon>
        <taxon>Tracheophyta</taxon>
        <taxon>Spermatophyta</taxon>
        <taxon>Magnoliopsida</taxon>
        <taxon>eudicotyledons</taxon>
        <taxon>Gunneridae</taxon>
        <taxon>Pentapetalae</taxon>
        <taxon>rosids</taxon>
        <taxon>fabids</taxon>
        <taxon>Malpighiales</taxon>
        <taxon>Salicaceae</taxon>
        <taxon>Saliceae</taxon>
        <taxon>Populus</taxon>
    </lineage>
</organism>
<proteinExistence type="predicted"/>